<keyword evidence="3" id="KW-1185">Reference proteome</keyword>
<sequence length="381" mass="40958">MMLHIQAFPIPDYNPPFKLNRRMETMGLERSAQTAAEFAHNPTAAHDAFRSTTIESPFHSSSPYEYVPEQFPAGRRDEFSPHTAVDSDFRFERPKPIPDRKASTASTVGRPGVLRNLASKLEKTANALDHKPLSIRIYEGTGMKAFVKFLGLTGRAMKSAGKRAGSLAVKGVKKTGTAVKITAQYTLGFTVAGGLAVYDGIVGLVKWTGRLAAYAAVGTYKGAKRITQLLALGIKTTGKGAKTAVGAAAKGAKSAAVVTTKGTKSAARATLRGGKIAAKFTARGGRRAAKLIDRGTNNAKFRIANTIARSGERVNRLGMDIIEKAIARSEETGEPIKLPQWILLRQKNKQPSIPGIKRKQSFKLAPARSPTWPRTAHSGPL</sequence>
<dbReference type="KEGG" id="mlr:MELLADRAFT_90140"/>
<dbReference type="InParanoid" id="F4RVU3"/>
<evidence type="ECO:0000256" key="1">
    <source>
        <dbReference type="SAM" id="MobiDB-lite"/>
    </source>
</evidence>
<feature type="region of interest" description="Disordered" evidence="1">
    <location>
        <begin position="349"/>
        <end position="381"/>
    </location>
</feature>
<dbReference type="HOGENOM" id="CLU_725776_0_0_1"/>
<dbReference type="OrthoDB" id="10486198at2759"/>
<dbReference type="GeneID" id="18935464"/>
<proteinExistence type="predicted"/>
<organism evidence="3">
    <name type="scientific">Melampsora larici-populina (strain 98AG31 / pathotype 3-4-7)</name>
    <name type="common">Poplar leaf rust fungus</name>
    <dbReference type="NCBI Taxonomy" id="747676"/>
    <lineage>
        <taxon>Eukaryota</taxon>
        <taxon>Fungi</taxon>
        <taxon>Dikarya</taxon>
        <taxon>Basidiomycota</taxon>
        <taxon>Pucciniomycotina</taxon>
        <taxon>Pucciniomycetes</taxon>
        <taxon>Pucciniales</taxon>
        <taxon>Melampsoraceae</taxon>
        <taxon>Melampsora</taxon>
    </lineage>
</organism>
<evidence type="ECO:0000313" key="2">
    <source>
        <dbReference type="EMBL" id="EGG03418.1"/>
    </source>
</evidence>
<protein>
    <submittedName>
        <fullName evidence="2">Uncharacterized protein</fullName>
    </submittedName>
</protein>
<reference evidence="3" key="1">
    <citation type="journal article" date="2011" name="Proc. Natl. Acad. Sci. U.S.A.">
        <title>Obligate biotrophy features unraveled by the genomic analysis of rust fungi.</title>
        <authorList>
            <person name="Duplessis S."/>
            <person name="Cuomo C.A."/>
            <person name="Lin Y.-C."/>
            <person name="Aerts A."/>
            <person name="Tisserant E."/>
            <person name="Veneault-Fourrey C."/>
            <person name="Joly D.L."/>
            <person name="Hacquard S."/>
            <person name="Amselem J."/>
            <person name="Cantarel B.L."/>
            <person name="Chiu R."/>
            <person name="Coutinho P.M."/>
            <person name="Feau N."/>
            <person name="Field M."/>
            <person name="Frey P."/>
            <person name="Gelhaye E."/>
            <person name="Goldberg J."/>
            <person name="Grabherr M.G."/>
            <person name="Kodira C.D."/>
            <person name="Kohler A."/>
            <person name="Kuees U."/>
            <person name="Lindquist E.A."/>
            <person name="Lucas S.M."/>
            <person name="Mago R."/>
            <person name="Mauceli E."/>
            <person name="Morin E."/>
            <person name="Murat C."/>
            <person name="Pangilinan J.L."/>
            <person name="Park R."/>
            <person name="Pearson M."/>
            <person name="Quesneville H."/>
            <person name="Rouhier N."/>
            <person name="Sakthikumar S."/>
            <person name="Salamov A.A."/>
            <person name="Schmutz J."/>
            <person name="Selles B."/>
            <person name="Shapiro H."/>
            <person name="Tanguay P."/>
            <person name="Tuskan G.A."/>
            <person name="Henrissat B."/>
            <person name="Van de Peer Y."/>
            <person name="Rouze P."/>
            <person name="Ellis J.G."/>
            <person name="Dodds P.N."/>
            <person name="Schein J.E."/>
            <person name="Zhong S."/>
            <person name="Hamelin R.C."/>
            <person name="Grigoriev I.V."/>
            <person name="Szabo L.J."/>
            <person name="Martin F."/>
        </authorList>
    </citation>
    <scope>NUCLEOTIDE SEQUENCE [LARGE SCALE GENOMIC DNA]</scope>
    <source>
        <strain evidence="3">98AG31 / pathotype 3-4-7</strain>
    </source>
</reference>
<dbReference type="Proteomes" id="UP000001072">
    <property type="component" value="Unassembled WGS sequence"/>
</dbReference>
<accession>F4RVU3</accession>
<dbReference type="VEuPathDB" id="FungiDB:MELLADRAFT_90140"/>
<dbReference type="EMBL" id="GL883124">
    <property type="protein sequence ID" value="EGG03418.1"/>
    <property type="molecule type" value="Genomic_DNA"/>
</dbReference>
<name>F4RVU3_MELLP</name>
<dbReference type="AlphaFoldDB" id="F4RVU3"/>
<evidence type="ECO:0000313" key="3">
    <source>
        <dbReference type="Proteomes" id="UP000001072"/>
    </source>
</evidence>
<gene>
    <name evidence="2" type="ORF">MELLADRAFT_90140</name>
</gene>
<dbReference type="RefSeq" id="XP_007413212.1">
    <property type="nucleotide sequence ID" value="XM_007413150.1"/>
</dbReference>